<accession>N1PNT2</accession>
<reference evidence="2 3" key="2">
    <citation type="journal article" date="2012" name="PLoS Pathog.">
        <title>Diverse lifestyles and strategies of plant pathogenesis encoded in the genomes of eighteen Dothideomycetes fungi.</title>
        <authorList>
            <person name="Ohm R.A."/>
            <person name="Feau N."/>
            <person name="Henrissat B."/>
            <person name="Schoch C.L."/>
            <person name="Horwitz B.A."/>
            <person name="Barry K.W."/>
            <person name="Condon B.J."/>
            <person name="Copeland A.C."/>
            <person name="Dhillon B."/>
            <person name="Glaser F."/>
            <person name="Hesse C.N."/>
            <person name="Kosti I."/>
            <person name="LaButti K."/>
            <person name="Lindquist E.A."/>
            <person name="Lucas S."/>
            <person name="Salamov A.A."/>
            <person name="Bradshaw R.E."/>
            <person name="Ciuffetti L."/>
            <person name="Hamelin R.C."/>
            <person name="Kema G.H.J."/>
            <person name="Lawrence C."/>
            <person name="Scott J.A."/>
            <person name="Spatafora J.W."/>
            <person name="Turgeon B.G."/>
            <person name="de Wit P.J.G.M."/>
            <person name="Zhong S."/>
            <person name="Goodwin S.B."/>
            <person name="Grigoriev I.V."/>
        </authorList>
    </citation>
    <scope>NUCLEOTIDE SEQUENCE [LARGE SCALE GENOMIC DNA]</scope>
    <source>
        <strain evidence="3">NZE10 / CBS 128990</strain>
    </source>
</reference>
<feature type="compositionally biased region" description="Polar residues" evidence="1">
    <location>
        <begin position="32"/>
        <end position="42"/>
    </location>
</feature>
<feature type="region of interest" description="Disordered" evidence="1">
    <location>
        <begin position="1"/>
        <end position="42"/>
    </location>
</feature>
<dbReference type="OrthoDB" id="510958at2759"/>
<protein>
    <recommendedName>
        <fullName evidence="4">Histone deacetylase complex subunit SAP30 Sin3 binding domain-containing protein</fullName>
    </recommendedName>
</protein>
<evidence type="ECO:0008006" key="4">
    <source>
        <dbReference type="Google" id="ProtNLM"/>
    </source>
</evidence>
<evidence type="ECO:0000313" key="2">
    <source>
        <dbReference type="EMBL" id="EME44084.1"/>
    </source>
</evidence>
<dbReference type="InterPro" id="IPR038291">
    <property type="entry name" value="SAP30_C_sf"/>
</dbReference>
<dbReference type="Gene3D" id="6.10.160.20">
    <property type="match status" value="1"/>
</dbReference>
<dbReference type="OMA" id="HARSMKN"/>
<evidence type="ECO:0000256" key="1">
    <source>
        <dbReference type="SAM" id="MobiDB-lite"/>
    </source>
</evidence>
<reference evidence="3" key="1">
    <citation type="journal article" date="2012" name="PLoS Genet.">
        <title>The genomes of the fungal plant pathogens Cladosporium fulvum and Dothistroma septosporum reveal adaptation to different hosts and lifestyles but also signatures of common ancestry.</title>
        <authorList>
            <person name="de Wit P.J.G.M."/>
            <person name="van der Burgt A."/>
            <person name="Oekmen B."/>
            <person name="Stergiopoulos I."/>
            <person name="Abd-Elsalam K.A."/>
            <person name="Aerts A.L."/>
            <person name="Bahkali A.H."/>
            <person name="Beenen H.G."/>
            <person name="Chettri P."/>
            <person name="Cox M.P."/>
            <person name="Datema E."/>
            <person name="de Vries R.P."/>
            <person name="Dhillon B."/>
            <person name="Ganley A.R."/>
            <person name="Griffiths S.A."/>
            <person name="Guo Y."/>
            <person name="Hamelin R.C."/>
            <person name="Henrissat B."/>
            <person name="Kabir M.S."/>
            <person name="Jashni M.K."/>
            <person name="Kema G."/>
            <person name="Klaubauf S."/>
            <person name="Lapidus A."/>
            <person name="Levasseur A."/>
            <person name="Lindquist E."/>
            <person name="Mehrabi R."/>
            <person name="Ohm R.A."/>
            <person name="Owen T.J."/>
            <person name="Salamov A."/>
            <person name="Schwelm A."/>
            <person name="Schijlen E."/>
            <person name="Sun H."/>
            <person name="van den Burg H.A."/>
            <person name="van Ham R.C.H.J."/>
            <person name="Zhang S."/>
            <person name="Goodwin S.B."/>
            <person name="Grigoriev I.V."/>
            <person name="Collemare J."/>
            <person name="Bradshaw R.E."/>
        </authorList>
    </citation>
    <scope>NUCLEOTIDE SEQUENCE [LARGE SCALE GENOMIC DNA]</scope>
    <source>
        <strain evidence="3">NZE10 / CBS 128990</strain>
    </source>
</reference>
<dbReference type="STRING" id="675120.N1PNT2"/>
<dbReference type="eggNOG" id="ENOG502RZ9X">
    <property type="taxonomic scope" value="Eukaryota"/>
</dbReference>
<keyword evidence="3" id="KW-1185">Reference proteome</keyword>
<dbReference type="AlphaFoldDB" id="N1PNT2"/>
<proteinExistence type="predicted"/>
<dbReference type="EMBL" id="KB446539">
    <property type="protein sequence ID" value="EME44084.1"/>
    <property type="molecule type" value="Genomic_DNA"/>
</dbReference>
<gene>
    <name evidence="2" type="ORF">DOTSEDRAFT_71777</name>
</gene>
<organism evidence="2 3">
    <name type="scientific">Dothistroma septosporum (strain NZE10 / CBS 128990)</name>
    <name type="common">Red band needle blight fungus</name>
    <name type="synonym">Mycosphaerella pini</name>
    <dbReference type="NCBI Taxonomy" id="675120"/>
    <lineage>
        <taxon>Eukaryota</taxon>
        <taxon>Fungi</taxon>
        <taxon>Dikarya</taxon>
        <taxon>Ascomycota</taxon>
        <taxon>Pezizomycotina</taxon>
        <taxon>Dothideomycetes</taxon>
        <taxon>Dothideomycetidae</taxon>
        <taxon>Mycosphaerellales</taxon>
        <taxon>Mycosphaerellaceae</taxon>
        <taxon>Dothistroma</taxon>
    </lineage>
</organism>
<feature type="compositionally biased region" description="Low complexity" evidence="1">
    <location>
        <begin position="1"/>
        <end position="14"/>
    </location>
</feature>
<dbReference type="Proteomes" id="UP000016933">
    <property type="component" value="Unassembled WGS sequence"/>
</dbReference>
<evidence type="ECO:0000313" key="3">
    <source>
        <dbReference type="Proteomes" id="UP000016933"/>
    </source>
</evidence>
<name>N1PNT2_DOTSN</name>
<sequence length="174" mass="18694">MPTAKSSDAKASASTVRERQIAAAAHARSMKNGAQSHQNGVGSSSLRDLALISTDNGAVAASAQGPGMQWNNASLGLLNTYRVSHNLSTPAAFTTPYRQALLTNPGIGRQSPTMVRKKEKRRVSKDQLALAVRKNFNGAAVNEIDVVVDMVYKVRNQDKAFRMRSAPTSVTKKQ</sequence>
<dbReference type="HOGENOM" id="CLU_090091_1_0_1"/>